<gene>
    <name evidence="1" type="ORF">NC99_17970</name>
</gene>
<dbReference type="AlphaFoldDB" id="A0A0L8VAK5"/>
<dbReference type="EMBL" id="LGIA01000143">
    <property type="protein sequence ID" value="KOH45383.1"/>
    <property type="molecule type" value="Genomic_DNA"/>
</dbReference>
<accession>A0A0L8VAK5</accession>
<evidence type="ECO:0000313" key="2">
    <source>
        <dbReference type="Proteomes" id="UP000036958"/>
    </source>
</evidence>
<organism evidence="1 2">
    <name type="scientific">Sunxiuqinia dokdonensis</name>
    <dbReference type="NCBI Taxonomy" id="1409788"/>
    <lineage>
        <taxon>Bacteria</taxon>
        <taxon>Pseudomonadati</taxon>
        <taxon>Bacteroidota</taxon>
        <taxon>Bacteroidia</taxon>
        <taxon>Marinilabiliales</taxon>
        <taxon>Prolixibacteraceae</taxon>
        <taxon>Sunxiuqinia</taxon>
    </lineage>
</organism>
<name>A0A0L8VAK5_9BACT</name>
<dbReference type="Proteomes" id="UP000036958">
    <property type="component" value="Unassembled WGS sequence"/>
</dbReference>
<protein>
    <submittedName>
        <fullName evidence="1">Uncharacterized protein</fullName>
    </submittedName>
</protein>
<evidence type="ECO:0000313" key="1">
    <source>
        <dbReference type="EMBL" id="KOH45383.1"/>
    </source>
</evidence>
<reference evidence="2" key="1">
    <citation type="submission" date="2015-07" db="EMBL/GenBank/DDBJ databases">
        <title>Genome sequencing of Sunxiuqinia dokdonensis strain SK.</title>
        <authorList>
            <person name="Ahn S."/>
            <person name="Kim B.-C."/>
        </authorList>
    </citation>
    <scope>NUCLEOTIDE SEQUENCE [LARGE SCALE GENOMIC DNA]</scope>
    <source>
        <strain evidence="2">SK</strain>
    </source>
</reference>
<sequence>MKTLCSKYELVCRKNPIHIYFFNYRYYKGHCFIKIHS</sequence>
<proteinExistence type="predicted"/>
<comment type="caution">
    <text evidence="1">The sequence shown here is derived from an EMBL/GenBank/DDBJ whole genome shotgun (WGS) entry which is preliminary data.</text>
</comment>
<keyword evidence="2" id="KW-1185">Reference proteome</keyword>